<feature type="region of interest" description="Disordered" evidence="1">
    <location>
        <begin position="68"/>
        <end position="102"/>
    </location>
</feature>
<feature type="region of interest" description="Disordered" evidence="1">
    <location>
        <begin position="348"/>
        <end position="399"/>
    </location>
</feature>
<feature type="compositionally biased region" description="Acidic residues" evidence="1">
    <location>
        <begin position="348"/>
        <end position="359"/>
    </location>
</feature>
<sequence>GDIGARVAWDSALFDSLFASTCAVAFPPILNTAKPSEFDKSVSHLRRSKAFSITRRVPLRSALRRVAEPSFSPSPIPTTRPPRRAPTTPTLVISTPTPTHLPHLHTIHMMTAPRRRSFHLSPNPAALARPLPAALTPSPSPVARRTPTTLSTGAPATLRVNPQRLQPIEAGAGLLSTHLLGLARQASAFAFALLGGCAPGVRVKTSGKEKETEMRTEMPIREGMRTDVKLELGMEREESKWRALLAGPGTEVGMAASETEVAVDVDAVKLEIEAEVEMEESVCSSNDLVGPFGQTHAQEDEEQKRPASEVIFEAADSPVEFVIADAATEAAEPVTIQVEVEVVEPDVEAREEEVLEEPEQTPSPSPDASQIEQSLEPEVERSSGPEVETKPVEPPEEPTPIIVARHIPIGLGLFVPSPTTNELRLLSPLESRRESPKPEPAPVRAQLRADIMRRVAAFTAARIARCPSVSPPLGTTPTPTLATPPRHATHFDSDPFADTPRASGPAHFVPAHAAALHFPSLQRVRPEQQQSPTPTHARTGRPPLRQQTVFFKPRAASTTPPKYWAPHPAGSRSSAIVVKAPVGTTPTRQVAADKENFHAI</sequence>
<dbReference type="AlphaFoldDB" id="A0AAD6TMT2"/>
<proteinExistence type="predicted"/>
<protein>
    <submittedName>
        <fullName evidence="2">Uncharacterized protein</fullName>
    </submittedName>
</protein>
<dbReference type="PANTHER" id="PTHR48125">
    <property type="entry name" value="LP07818P1"/>
    <property type="match status" value="1"/>
</dbReference>
<feature type="region of interest" description="Disordered" evidence="1">
    <location>
        <begin position="129"/>
        <end position="155"/>
    </location>
</feature>
<feature type="non-terminal residue" evidence="2">
    <location>
        <position position="1"/>
    </location>
</feature>
<feature type="compositionally biased region" description="Basic and acidic residues" evidence="1">
    <location>
        <begin position="378"/>
        <end position="393"/>
    </location>
</feature>
<evidence type="ECO:0000313" key="2">
    <source>
        <dbReference type="EMBL" id="KAJ7047043.1"/>
    </source>
</evidence>
<feature type="region of interest" description="Disordered" evidence="1">
    <location>
        <begin position="283"/>
        <end position="306"/>
    </location>
</feature>
<accession>A0AAD6TMT2</accession>
<gene>
    <name evidence="2" type="ORF">C8F04DRAFT_1308768</name>
</gene>
<feature type="compositionally biased region" description="Polar residues" evidence="1">
    <location>
        <begin position="527"/>
        <end position="536"/>
    </location>
</feature>
<evidence type="ECO:0000256" key="1">
    <source>
        <dbReference type="SAM" id="MobiDB-lite"/>
    </source>
</evidence>
<keyword evidence="3" id="KW-1185">Reference proteome</keyword>
<reference evidence="2" key="1">
    <citation type="submission" date="2023-03" db="EMBL/GenBank/DDBJ databases">
        <title>Massive genome expansion in bonnet fungi (Mycena s.s.) driven by repeated elements and novel gene families across ecological guilds.</title>
        <authorList>
            <consortium name="Lawrence Berkeley National Laboratory"/>
            <person name="Harder C.B."/>
            <person name="Miyauchi S."/>
            <person name="Viragh M."/>
            <person name="Kuo A."/>
            <person name="Thoen E."/>
            <person name="Andreopoulos B."/>
            <person name="Lu D."/>
            <person name="Skrede I."/>
            <person name="Drula E."/>
            <person name="Henrissat B."/>
            <person name="Morin E."/>
            <person name="Kohler A."/>
            <person name="Barry K."/>
            <person name="LaButti K."/>
            <person name="Morin E."/>
            <person name="Salamov A."/>
            <person name="Lipzen A."/>
            <person name="Mereny Z."/>
            <person name="Hegedus B."/>
            <person name="Baldrian P."/>
            <person name="Stursova M."/>
            <person name="Weitz H."/>
            <person name="Taylor A."/>
            <person name="Grigoriev I.V."/>
            <person name="Nagy L.G."/>
            <person name="Martin F."/>
            <person name="Kauserud H."/>
        </authorList>
    </citation>
    <scope>NUCLEOTIDE SEQUENCE</scope>
    <source>
        <strain evidence="2">CBHHK200</strain>
    </source>
</reference>
<comment type="caution">
    <text evidence="2">The sequence shown here is derived from an EMBL/GenBank/DDBJ whole genome shotgun (WGS) entry which is preliminary data.</text>
</comment>
<feature type="compositionally biased region" description="Low complexity" evidence="1">
    <location>
        <begin position="129"/>
        <end position="143"/>
    </location>
</feature>
<feature type="compositionally biased region" description="Polar residues" evidence="1">
    <location>
        <begin position="360"/>
        <end position="373"/>
    </location>
</feature>
<dbReference type="PANTHER" id="PTHR48125:SF10">
    <property type="entry name" value="OS12G0136300 PROTEIN"/>
    <property type="match status" value="1"/>
</dbReference>
<feature type="compositionally biased region" description="Low complexity" evidence="1">
    <location>
        <begin position="85"/>
        <end position="101"/>
    </location>
</feature>
<evidence type="ECO:0000313" key="3">
    <source>
        <dbReference type="Proteomes" id="UP001218188"/>
    </source>
</evidence>
<dbReference type="EMBL" id="JARJCM010000002">
    <property type="protein sequence ID" value="KAJ7047043.1"/>
    <property type="molecule type" value="Genomic_DNA"/>
</dbReference>
<feature type="region of interest" description="Disordered" evidence="1">
    <location>
        <begin position="523"/>
        <end position="575"/>
    </location>
</feature>
<dbReference type="Proteomes" id="UP001218188">
    <property type="component" value="Unassembled WGS sequence"/>
</dbReference>
<organism evidence="2 3">
    <name type="scientific">Mycena alexandri</name>
    <dbReference type="NCBI Taxonomy" id="1745969"/>
    <lineage>
        <taxon>Eukaryota</taxon>
        <taxon>Fungi</taxon>
        <taxon>Dikarya</taxon>
        <taxon>Basidiomycota</taxon>
        <taxon>Agaricomycotina</taxon>
        <taxon>Agaricomycetes</taxon>
        <taxon>Agaricomycetidae</taxon>
        <taxon>Agaricales</taxon>
        <taxon>Marasmiineae</taxon>
        <taxon>Mycenaceae</taxon>
        <taxon>Mycena</taxon>
    </lineage>
</organism>
<name>A0AAD6TMT2_9AGAR</name>